<dbReference type="Proteomes" id="UP000054047">
    <property type="component" value="Unassembled WGS sequence"/>
</dbReference>
<comment type="similarity">
    <text evidence="2">Belongs to the prominin family.</text>
</comment>
<evidence type="ECO:0000256" key="2">
    <source>
        <dbReference type="ARBA" id="ARBA00006058"/>
    </source>
</evidence>
<comment type="subcellular location">
    <subcellularLocation>
        <location evidence="1">Membrane</location>
        <topology evidence="1">Multi-pass membrane protein</topology>
    </subcellularLocation>
</comment>
<dbReference type="GO" id="GO:0016020">
    <property type="term" value="C:membrane"/>
    <property type="evidence" value="ECO:0007669"/>
    <property type="project" value="UniProtKB-SubCell"/>
</dbReference>
<evidence type="ECO:0000256" key="3">
    <source>
        <dbReference type="ARBA" id="ARBA00022692"/>
    </source>
</evidence>
<feature type="transmembrane region" description="Helical" evidence="8">
    <location>
        <begin position="146"/>
        <end position="167"/>
    </location>
</feature>
<evidence type="ECO:0000256" key="7">
    <source>
        <dbReference type="SAM" id="Coils"/>
    </source>
</evidence>
<dbReference type="OrthoDB" id="5818040at2759"/>
<dbReference type="InterPro" id="IPR008795">
    <property type="entry name" value="Prominin"/>
</dbReference>
<keyword evidence="5 8" id="KW-0472">Membrane</keyword>
<dbReference type="Pfam" id="PF05478">
    <property type="entry name" value="Prominin"/>
    <property type="match status" value="1"/>
</dbReference>
<keyword evidence="3 8" id="KW-0812">Transmembrane</keyword>
<evidence type="ECO:0000313" key="10">
    <source>
        <dbReference type="Proteomes" id="UP000054047"/>
    </source>
</evidence>
<evidence type="ECO:0000313" key="9">
    <source>
        <dbReference type="EMBL" id="KIH51455.1"/>
    </source>
</evidence>
<evidence type="ECO:0000256" key="1">
    <source>
        <dbReference type="ARBA" id="ARBA00004141"/>
    </source>
</evidence>
<protein>
    <submittedName>
        <fullName evidence="9">Uncharacterized protein</fullName>
    </submittedName>
</protein>
<accession>A0A0C2FSB6</accession>
<keyword evidence="10" id="KW-1185">Reference proteome</keyword>
<keyword evidence="7" id="KW-0175">Coiled coil</keyword>
<organism evidence="9 10">
    <name type="scientific">Ancylostoma duodenale</name>
    <dbReference type="NCBI Taxonomy" id="51022"/>
    <lineage>
        <taxon>Eukaryota</taxon>
        <taxon>Metazoa</taxon>
        <taxon>Ecdysozoa</taxon>
        <taxon>Nematoda</taxon>
        <taxon>Chromadorea</taxon>
        <taxon>Rhabditida</taxon>
        <taxon>Rhabditina</taxon>
        <taxon>Rhabditomorpha</taxon>
        <taxon>Strongyloidea</taxon>
        <taxon>Ancylostomatidae</taxon>
        <taxon>Ancylostomatinae</taxon>
        <taxon>Ancylostoma</taxon>
    </lineage>
</organism>
<evidence type="ECO:0000256" key="6">
    <source>
        <dbReference type="ARBA" id="ARBA00023180"/>
    </source>
</evidence>
<evidence type="ECO:0000256" key="4">
    <source>
        <dbReference type="ARBA" id="ARBA00022989"/>
    </source>
</evidence>
<proteinExistence type="inferred from homology"/>
<dbReference type="PANTHER" id="PTHR11238">
    <property type="entry name" value="PROMININ ISOFORM D-RELATED"/>
    <property type="match status" value="1"/>
</dbReference>
<evidence type="ECO:0000256" key="5">
    <source>
        <dbReference type="ARBA" id="ARBA00023136"/>
    </source>
</evidence>
<sequence>MRKFQKQMKDYQNDVKDLPNQINNLINQLTPVSLSECEAANQAATKKILDGIKSLKSSILVIRDEVQKISAAMLTLLSLEPDVIDEKVDEISAKFADLVEKPVRQGVDSVFDELSTDLIRCRGVYNAYQNLGSLLCEDIGPPYHGVWASAGLCGLWFLATAVILLLINHRNTTTTK</sequence>
<feature type="coiled-coil region" evidence="7">
    <location>
        <begin position="1"/>
        <end position="28"/>
    </location>
</feature>
<reference evidence="9 10" key="1">
    <citation type="submission" date="2013-12" db="EMBL/GenBank/DDBJ databases">
        <title>Draft genome of the parsitic nematode Ancylostoma duodenale.</title>
        <authorList>
            <person name="Mitreva M."/>
        </authorList>
    </citation>
    <scope>NUCLEOTIDE SEQUENCE [LARGE SCALE GENOMIC DNA]</scope>
    <source>
        <strain evidence="9 10">Zhejiang</strain>
    </source>
</reference>
<dbReference type="PANTHER" id="PTHR11238:SF9">
    <property type="entry name" value="PROMININ, ISOFORM D"/>
    <property type="match status" value="1"/>
</dbReference>
<dbReference type="AlphaFoldDB" id="A0A0C2FSB6"/>
<feature type="non-terminal residue" evidence="9">
    <location>
        <position position="176"/>
    </location>
</feature>
<name>A0A0C2FSB6_9BILA</name>
<keyword evidence="4 8" id="KW-1133">Transmembrane helix</keyword>
<dbReference type="EMBL" id="KN746592">
    <property type="protein sequence ID" value="KIH51455.1"/>
    <property type="molecule type" value="Genomic_DNA"/>
</dbReference>
<evidence type="ECO:0000256" key="8">
    <source>
        <dbReference type="SAM" id="Phobius"/>
    </source>
</evidence>
<keyword evidence="6" id="KW-0325">Glycoprotein</keyword>
<gene>
    <name evidence="9" type="ORF">ANCDUO_18459</name>
</gene>